<proteinExistence type="predicted"/>
<evidence type="ECO:0000313" key="2">
    <source>
        <dbReference type="Proteomes" id="UP000334019"/>
    </source>
</evidence>
<dbReference type="AlphaFoldDB" id="A0A5Q2RP63"/>
<accession>A0A5Q2RP63</accession>
<organism evidence="1 2">
    <name type="scientific">Actinomarinicola tropica</name>
    <dbReference type="NCBI Taxonomy" id="2789776"/>
    <lineage>
        <taxon>Bacteria</taxon>
        <taxon>Bacillati</taxon>
        <taxon>Actinomycetota</taxon>
        <taxon>Acidimicrobiia</taxon>
        <taxon>Acidimicrobiales</taxon>
        <taxon>Iamiaceae</taxon>
        <taxon>Actinomarinicola</taxon>
    </lineage>
</organism>
<protein>
    <recommendedName>
        <fullName evidence="3">ASCH domain-containing protein</fullName>
    </recommendedName>
</protein>
<dbReference type="EMBL" id="CP045851">
    <property type="protein sequence ID" value="QGG97184.1"/>
    <property type="molecule type" value="Genomic_DNA"/>
</dbReference>
<reference evidence="1 2" key="1">
    <citation type="submission" date="2019-11" db="EMBL/GenBank/DDBJ databases">
        <authorList>
            <person name="He Y."/>
        </authorList>
    </citation>
    <scope>NUCLEOTIDE SEQUENCE [LARGE SCALE GENOMIC DNA]</scope>
    <source>
        <strain evidence="1 2">SCSIO 58843</strain>
    </source>
</reference>
<evidence type="ECO:0008006" key="3">
    <source>
        <dbReference type="Google" id="ProtNLM"/>
    </source>
</evidence>
<dbReference type="KEGG" id="atq:GH723_18120"/>
<evidence type="ECO:0000313" key="1">
    <source>
        <dbReference type="EMBL" id="QGG97184.1"/>
    </source>
</evidence>
<name>A0A5Q2RP63_9ACTN</name>
<sequence length="181" mass="19853">MLAGEVTLTFRRWRRRQAVPGHTYRTFIGRVAVDAVDVVEPADVTADEARRAGYATVDELLSAVAGDPDLPLYRVAFHVDHAPDPRSLLAADDALSDADRADVDRRLDRLDARSSHGAWTRPTLALIADNPGVRAPDLAATVGRETEPFKVDVRKLKNLGLTESLSVGYRLSPRGRAYLGR</sequence>
<dbReference type="Proteomes" id="UP000334019">
    <property type="component" value="Chromosome"/>
</dbReference>
<gene>
    <name evidence="1" type="ORF">GH723_18120</name>
</gene>
<keyword evidence="2" id="KW-1185">Reference proteome</keyword>